<feature type="non-terminal residue" evidence="3">
    <location>
        <position position="1"/>
    </location>
</feature>
<evidence type="ECO:0000313" key="3">
    <source>
        <dbReference type="EMBL" id="MDC1902410.1"/>
    </source>
</evidence>
<proteinExistence type="predicted"/>
<dbReference type="GO" id="GO:0005975">
    <property type="term" value="P:carbohydrate metabolic process"/>
    <property type="evidence" value="ECO:0007669"/>
    <property type="project" value="InterPro"/>
</dbReference>
<dbReference type="GO" id="GO:0016020">
    <property type="term" value="C:membrane"/>
    <property type="evidence" value="ECO:0007669"/>
    <property type="project" value="InterPro"/>
</dbReference>
<comment type="caution">
    <text evidence="3">The sequence shown here is derived from an EMBL/GenBank/DDBJ whole genome shotgun (WGS) entry which is preliminary data.</text>
</comment>
<dbReference type="Proteomes" id="UP001222603">
    <property type="component" value="Unassembled WGS sequence"/>
</dbReference>
<keyword evidence="1" id="KW-0328">Glycosyltransferase</keyword>
<protein>
    <submittedName>
        <fullName evidence="3">Alpha-1,2-fucosyltransferase</fullName>
    </submittedName>
</protein>
<name>A0AAW6H4L9_BACUN</name>
<organism evidence="3 4">
    <name type="scientific">Bacteroides uniformis</name>
    <dbReference type="NCBI Taxonomy" id="820"/>
    <lineage>
        <taxon>Bacteria</taxon>
        <taxon>Pseudomonadati</taxon>
        <taxon>Bacteroidota</taxon>
        <taxon>Bacteroidia</taxon>
        <taxon>Bacteroidales</taxon>
        <taxon>Bacteroidaceae</taxon>
        <taxon>Bacteroides</taxon>
    </lineage>
</organism>
<dbReference type="GO" id="GO:0008107">
    <property type="term" value="F:galactoside 2-alpha-L-fucosyltransferase activity"/>
    <property type="evidence" value="ECO:0007669"/>
    <property type="project" value="InterPro"/>
</dbReference>
<keyword evidence="2" id="KW-0808">Transferase</keyword>
<evidence type="ECO:0000313" key="4">
    <source>
        <dbReference type="Proteomes" id="UP001222603"/>
    </source>
</evidence>
<reference evidence="3" key="1">
    <citation type="submission" date="2022-10" db="EMBL/GenBank/DDBJ databases">
        <title>Human gut microbiome strain richness.</title>
        <authorList>
            <person name="Chen-Liaw A."/>
        </authorList>
    </citation>
    <scope>NUCLEOTIDE SEQUENCE</scope>
    <source>
        <strain evidence="3">1001713st1_F9_1001713B170221_170320</strain>
    </source>
</reference>
<dbReference type="EMBL" id="JAQNSI010000485">
    <property type="protein sequence ID" value="MDC1902410.1"/>
    <property type="molecule type" value="Genomic_DNA"/>
</dbReference>
<dbReference type="PANTHER" id="PTHR11927:SF9">
    <property type="entry name" value="L-FUCOSYLTRANSFERASE"/>
    <property type="match status" value="1"/>
</dbReference>
<dbReference type="InterPro" id="IPR002516">
    <property type="entry name" value="Glyco_trans_11"/>
</dbReference>
<dbReference type="AlphaFoldDB" id="A0AAW6H4L9"/>
<evidence type="ECO:0000256" key="2">
    <source>
        <dbReference type="ARBA" id="ARBA00022679"/>
    </source>
</evidence>
<dbReference type="PANTHER" id="PTHR11927">
    <property type="entry name" value="GALACTOSIDE 2-L-FUCOSYLTRANSFERASE"/>
    <property type="match status" value="1"/>
</dbReference>
<gene>
    <name evidence="3" type="ORF">POZ10_17505</name>
</gene>
<dbReference type="RefSeq" id="WP_272202069.1">
    <property type="nucleotide sequence ID" value="NZ_JAQNSI010000485.1"/>
</dbReference>
<accession>A0AAW6H4L9</accession>
<sequence length="61" mass="7474">NDSWQDMFLMSSCNHNIIANSTFSWWSAFLNSHDNKIVIAPKRWWYYFETDDVVPEEWIRM</sequence>
<dbReference type="Pfam" id="PF01531">
    <property type="entry name" value="Glyco_transf_11"/>
    <property type="match status" value="1"/>
</dbReference>
<evidence type="ECO:0000256" key="1">
    <source>
        <dbReference type="ARBA" id="ARBA00022676"/>
    </source>
</evidence>